<evidence type="ECO:0000256" key="4">
    <source>
        <dbReference type="ARBA" id="ARBA00022737"/>
    </source>
</evidence>
<organism evidence="9 10">
    <name type="scientific">Cohaesibacter marisflavi</name>
    <dbReference type="NCBI Taxonomy" id="655353"/>
    <lineage>
        <taxon>Bacteria</taxon>
        <taxon>Pseudomonadati</taxon>
        <taxon>Pseudomonadota</taxon>
        <taxon>Alphaproteobacteria</taxon>
        <taxon>Hyphomicrobiales</taxon>
        <taxon>Cohaesibacteraceae</taxon>
    </lineage>
</organism>
<dbReference type="SMART" id="SM00237">
    <property type="entry name" value="Calx_beta"/>
    <property type="match status" value="8"/>
</dbReference>
<dbReference type="InterPro" id="IPR003995">
    <property type="entry name" value="RTX_toxin_determinant-A"/>
</dbReference>
<evidence type="ECO:0000256" key="7">
    <source>
        <dbReference type="ARBA" id="ARBA00023136"/>
    </source>
</evidence>
<feature type="domain" description="Calx-beta" evidence="8">
    <location>
        <begin position="2"/>
        <end position="92"/>
    </location>
</feature>
<gene>
    <name evidence="9" type="ORF">SAMN04488056_11222</name>
</gene>
<dbReference type="InterPro" id="IPR003644">
    <property type="entry name" value="Calx_beta"/>
</dbReference>
<accession>A0A1I5JQV4</accession>
<dbReference type="InterPro" id="IPR018511">
    <property type="entry name" value="Hemolysin-typ_Ca-bd_CS"/>
</dbReference>
<keyword evidence="5" id="KW-0106">Calcium</keyword>
<dbReference type="PRINTS" id="PR01488">
    <property type="entry name" value="RTXTOXINA"/>
</dbReference>
<evidence type="ECO:0000256" key="2">
    <source>
        <dbReference type="ARBA" id="ARBA00022656"/>
    </source>
</evidence>
<dbReference type="SUPFAM" id="SSF141072">
    <property type="entry name" value="CalX-like"/>
    <property type="match status" value="8"/>
</dbReference>
<dbReference type="GO" id="GO:0016020">
    <property type="term" value="C:membrane"/>
    <property type="evidence" value="ECO:0007669"/>
    <property type="project" value="UniProtKB-SubCell"/>
</dbReference>
<evidence type="ECO:0000256" key="3">
    <source>
        <dbReference type="ARBA" id="ARBA00022729"/>
    </source>
</evidence>
<evidence type="ECO:0000256" key="5">
    <source>
        <dbReference type="ARBA" id="ARBA00022837"/>
    </source>
</evidence>
<dbReference type="InterPro" id="IPR001343">
    <property type="entry name" value="Hemolysn_Ca-bd"/>
</dbReference>
<feature type="domain" description="Calx-beta" evidence="8">
    <location>
        <begin position="580"/>
        <end position="683"/>
    </location>
</feature>
<dbReference type="InterPro" id="IPR038081">
    <property type="entry name" value="CalX-like_sf"/>
</dbReference>
<evidence type="ECO:0000259" key="8">
    <source>
        <dbReference type="SMART" id="SM00237"/>
    </source>
</evidence>
<feature type="domain" description="Calx-beta" evidence="8">
    <location>
        <begin position="816"/>
        <end position="919"/>
    </location>
</feature>
<dbReference type="GO" id="GO:0090729">
    <property type="term" value="F:toxin activity"/>
    <property type="evidence" value="ECO:0007669"/>
    <property type="project" value="UniProtKB-KW"/>
</dbReference>
<feature type="domain" description="Calx-beta" evidence="8">
    <location>
        <begin position="108"/>
        <end position="211"/>
    </location>
</feature>
<reference evidence="9 10" key="1">
    <citation type="submission" date="2016-10" db="EMBL/GenBank/DDBJ databases">
        <authorList>
            <person name="de Groot N.N."/>
        </authorList>
    </citation>
    <scope>NUCLEOTIDE SEQUENCE [LARGE SCALE GENOMIC DNA]</scope>
    <source>
        <strain evidence="9 10">CGMCC 1.9157</strain>
    </source>
</reference>
<dbReference type="GO" id="GO:0004930">
    <property type="term" value="F:G protein-coupled receptor activity"/>
    <property type="evidence" value="ECO:0007669"/>
    <property type="project" value="InterPro"/>
</dbReference>
<keyword evidence="2" id="KW-0800">Toxin</keyword>
<dbReference type="InterPro" id="IPR026919">
    <property type="entry name" value="ADGRV1"/>
</dbReference>
<dbReference type="Pfam" id="PF00353">
    <property type="entry name" value="HemolysinCabind"/>
    <property type="match status" value="5"/>
</dbReference>
<dbReference type="GO" id="GO:0005576">
    <property type="term" value="C:extracellular region"/>
    <property type="evidence" value="ECO:0007669"/>
    <property type="project" value="InterPro"/>
</dbReference>
<evidence type="ECO:0000313" key="9">
    <source>
        <dbReference type="EMBL" id="SFO74781.1"/>
    </source>
</evidence>
<dbReference type="PRINTS" id="PR00313">
    <property type="entry name" value="CABNDNGRPT"/>
</dbReference>
<dbReference type="OrthoDB" id="7872830at2"/>
<protein>
    <submittedName>
        <fullName evidence="9">Ca2+-binding protein, RTX toxin-related</fullName>
    </submittedName>
</protein>
<feature type="domain" description="Calx-beta" evidence="8">
    <location>
        <begin position="697"/>
        <end position="800"/>
    </location>
</feature>
<comment type="subcellular location">
    <subcellularLocation>
        <location evidence="1">Membrane</location>
    </subcellularLocation>
</comment>
<dbReference type="PANTHER" id="PTHR46682">
    <property type="entry name" value="ADHESION G-PROTEIN COUPLED RECEPTOR V1"/>
    <property type="match status" value="1"/>
</dbReference>
<feature type="domain" description="Calx-beta" evidence="8">
    <location>
        <begin position="344"/>
        <end position="447"/>
    </location>
</feature>
<keyword evidence="6" id="KW-0843">Virulence</keyword>
<dbReference type="Gene3D" id="2.150.10.10">
    <property type="entry name" value="Serralysin-like metalloprotease, C-terminal"/>
    <property type="match status" value="6"/>
</dbReference>
<proteinExistence type="predicted"/>
<name>A0A1I5JQV4_9HYPH</name>
<keyword evidence="7" id="KW-0472">Membrane</keyword>
<evidence type="ECO:0000256" key="6">
    <source>
        <dbReference type="ARBA" id="ARBA00023026"/>
    </source>
</evidence>
<feature type="domain" description="Calx-beta" evidence="8">
    <location>
        <begin position="225"/>
        <end position="328"/>
    </location>
</feature>
<feature type="domain" description="Calx-beta" evidence="8">
    <location>
        <begin position="463"/>
        <end position="564"/>
    </location>
</feature>
<dbReference type="InterPro" id="IPR011049">
    <property type="entry name" value="Serralysin-like_metalloprot_C"/>
</dbReference>
<dbReference type="EMBL" id="FOVR01000012">
    <property type="protein sequence ID" value="SFO74781.1"/>
    <property type="molecule type" value="Genomic_DNA"/>
</dbReference>
<evidence type="ECO:0000313" key="10">
    <source>
        <dbReference type="Proteomes" id="UP000199236"/>
    </source>
</evidence>
<dbReference type="RefSeq" id="WP_139229319.1">
    <property type="nucleotide sequence ID" value="NZ_FOVR01000012.1"/>
</dbReference>
<keyword evidence="3" id="KW-0732">Signal</keyword>
<dbReference type="GO" id="GO:0005509">
    <property type="term" value="F:calcium ion binding"/>
    <property type="evidence" value="ECO:0007669"/>
    <property type="project" value="InterPro"/>
</dbReference>
<dbReference type="Pfam" id="PF03160">
    <property type="entry name" value="Calx-beta"/>
    <property type="match status" value="8"/>
</dbReference>
<dbReference type="SUPFAM" id="SSF51120">
    <property type="entry name" value="beta-Roll"/>
    <property type="match status" value="3"/>
</dbReference>
<sequence length="1504" mass="156901">MANPVISITGGAGLENDYVAFTVSLSKVSDAEVSVYYQTIQNGSAIEGYYNDYDLEYGTLIFAAGEKTKTIYVNPYSDNLDEADENFSLVLSDPINATLSGGENTLSATGVILDDDGSGSNLALFVSDPQIVEGDSGTKYAVFDVELSRSYAHNITLDYNTKDGTAIAGDDYTAQSGAITFYAGQTIKSVSVPITADTMVEAPENFSLVVTPTGAITNSVSDSTGVATILDDDPDTANLPVISISNGEGAENEYIVFTVTLSEASDAEVTVYYETLQNGSAIEGYYNDYDLEYGTLTFAAGETVKTIFMDPYSDNFDESDENFSLRLSDPINATLAGGEETLSATGVILDDDGTGSDLALFVSDPFIIEGDSGTKQAVFEIQLSQPYDQAITLDYVTKNGTAVAGADYVAKSGTVTFDAGQTIASVAVDIKGDTKIEDSESFSLVVTPTGAITNSVDDSAGIATIQDDDPDKANLPVISISNGEGAENEYVIFTVTLSEASDAEVTVSYQTLKNGTASEGYYNDYDLDYGTITFAAGETVKTLYFDAYSDNIDEPDENFTVLLSDPTNATLAGGEETLSGTGVILDDDGTGSDLALFVSDPTIREGDSGTKQAVFEIQLSQPYDKDLTLDYTTRNGTAVAGSDYVARTGSITFDAGQTVASVVVSIKGDTNVEDSESFSLVVTPTGAITNSVDDAAGIATIKDDDPATANLPVISVSNGVGAEDEYVVFIVELSEASDAEVKVDFKTQQDGSAIEGYYNDVEGLSGTLTFAAGETVKTIFANPYSDNLDEADENFSLVLTDPTNATLAGGEGSLSATGVILDDDGTGSNLALFVSDPVITEPRSGVAQAVYEIQLSRPYDKDLTLNYSTQNGSASAGPDYIAKSGTVTFKAGQTVASVAVNVKSDTIIENTETISLIVTPTLVIANGTEDNIGIATILDSGIDYEVRKGGNGNDYLSAGSGDDFLFGYKGRDTLNGGSGGDTMYGGPGNDTYIVDSWSDRIIEQGPNGTDLIKSSISFNLNNKGNNVENLTLSGSQAINGTGNGLANTIWGNSTQNVINGLAGYDRLFGGAGNDTVKGGNGNDLVNGGNGQDRLFGGAGRDNLVGGLGADYLDGGSGADRMAGNQGNDTYIVDNVNDKVSEVAGQGVDLVKSSVTFSLKDNSQFIEKMSLIGNQNINGTGNGLANVIWGNGAKNVLFGVNGNDKLYGVAGNDTLHGGNGNDLLNGGNGSDRLFGNAGADKLYGGIGNDTLNGGLGADKMWGNKGNDTYIVNHTGDEVNEAPGQGVDQVRSYIDFSLKAHSQYIETLTLMGNKAINGIGNGLANTIEGNNARNILNGVNGNDKLFGNGGNDTLKGGFGNDLLYGGNGADVLEGNQGNDTLYGGAGADRFIGSTGFDRMYAGQDNAQDTFIFNNANDSKVGAAHDRIFLFDSGEDVIDLSGIDANTQSGGNQTFQFSGLHADFNSVWYDDTGSDVTIYGDVNGDAVADFQIQLVNLNNISASDFVL</sequence>
<keyword evidence="4" id="KW-0677">Repeat</keyword>
<dbReference type="Proteomes" id="UP000199236">
    <property type="component" value="Unassembled WGS sequence"/>
</dbReference>
<dbReference type="PANTHER" id="PTHR46682:SF1">
    <property type="entry name" value="ADHESION G-PROTEIN COUPLED RECEPTOR V1"/>
    <property type="match status" value="1"/>
</dbReference>
<dbReference type="PROSITE" id="PS00330">
    <property type="entry name" value="HEMOLYSIN_CALCIUM"/>
    <property type="match status" value="7"/>
</dbReference>
<keyword evidence="10" id="KW-1185">Reference proteome</keyword>
<dbReference type="Gene3D" id="2.60.40.2030">
    <property type="match status" value="8"/>
</dbReference>
<evidence type="ECO:0000256" key="1">
    <source>
        <dbReference type="ARBA" id="ARBA00004370"/>
    </source>
</evidence>
<dbReference type="STRING" id="655353.SAMN04488056_11222"/>